<dbReference type="EMBL" id="CP129013">
    <property type="protein sequence ID" value="WLR42860.1"/>
    <property type="molecule type" value="Genomic_DNA"/>
</dbReference>
<protein>
    <submittedName>
        <fullName evidence="3">Phosphotransferase</fullName>
    </submittedName>
</protein>
<comment type="similarity">
    <text evidence="1">Belongs to the pseudomonas-type ThrB family.</text>
</comment>
<evidence type="ECO:0000259" key="2">
    <source>
        <dbReference type="Pfam" id="PF01636"/>
    </source>
</evidence>
<dbReference type="RefSeq" id="WP_226539313.1">
    <property type="nucleotide sequence ID" value="NZ_CP129013.1"/>
</dbReference>
<dbReference type="Pfam" id="PF01636">
    <property type="entry name" value="APH"/>
    <property type="match status" value="1"/>
</dbReference>
<evidence type="ECO:0000313" key="4">
    <source>
        <dbReference type="Proteomes" id="UP001197974"/>
    </source>
</evidence>
<accession>A0ABY9JZ46</accession>
<name>A0ABY9JZ46_9BACI</name>
<dbReference type="Gene3D" id="3.90.1200.10">
    <property type="match status" value="1"/>
</dbReference>
<dbReference type="InterPro" id="IPR011009">
    <property type="entry name" value="Kinase-like_dom_sf"/>
</dbReference>
<dbReference type="Proteomes" id="UP001197974">
    <property type="component" value="Chromosome"/>
</dbReference>
<gene>
    <name evidence="3" type="ORF">LC087_01055</name>
</gene>
<evidence type="ECO:0000256" key="1">
    <source>
        <dbReference type="ARBA" id="ARBA00038240"/>
    </source>
</evidence>
<reference evidence="3 4" key="1">
    <citation type="submission" date="2023-06" db="EMBL/GenBank/DDBJ databases">
        <title>Five Gram-positive bacteria isolated from mangrove sediments in Shenzhen, Guangdong, China.</title>
        <authorList>
            <person name="Yu S."/>
            <person name="Zheng W."/>
            <person name="Huang Y."/>
        </authorList>
    </citation>
    <scope>NUCLEOTIDE SEQUENCE [LARGE SCALE GENOMIC DNA]</scope>
    <source>
        <strain evidence="3 4">SaN35-3</strain>
    </source>
</reference>
<dbReference type="InterPro" id="IPR002575">
    <property type="entry name" value="Aminoglycoside_PTrfase"/>
</dbReference>
<dbReference type="SUPFAM" id="SSF56112">
    <property type="entry name" value="Protein kinase-like (PK-like)"/>
    <property type="match status" value="1"/>
</dbReference>
<feature type="domain" description="Aminoglycoside phosphotransferase" evidence="2">
    <location>
        <begin position="46"/>
        <end position="274"/>
    </location>
</feature>
<dbReference type="PANTHER" id="PTHR21064:SF6">
    <property type="entry name" value="AMINOGLYCOSIDE PHOSPHOTRANSFERASE DOMAIN-CONTAINING PROTEIN"/>
    <property type="match status" value="1"/>
</dbReference>
<evidence type="ECO:0000313" key="3">
    <source>
        <dbReference type="EMBL" id="WLR42860.1"/>
    </source>
</evidence>
<sequence length="326" mass="39244">MTKLQKEYHNIAELAIEKYDLRIKDLSYFTEETNIFFKLTDYYDNQYLLKIFQEESSTLEDNLVEVFFISMINKDNNVSIPNIIKGINGDYIQLIDSKFFSNTKRVILYSWLEGEDLDENENETRFMQLGEVTALMHNTTMGLTLPESMIPRVWDKVFYYKGEQPVYKNQQYQKHISMDNIELLDKFIPYLDEKLAMYYKEGKNNLQLIHADLNPWNIMVDKGDMHVIDFEDSMLALPIHDIANMLFYYRYDDRFEYENVKQLYFRGYERVRPLPKFNEFDLDLLMTARRVNFINYVLLVEDDPRSYIEKNIGRIHDFLNKYQVEL</sequence>
<organism evidence="3 4">
    <name type="scientific">Bacillus carboniphilus</name>
    <dbReference type="NCBI Taxonomy" id="86663"/>
    <lineage>
        <taxon>Bacteria</taxon>
        <taxon>Bacillati</taxon>
        <taxon>Bacillota</taxon>
        <taxon>Bacilli</taxon>
        <taxon>Bacillales</taxon>
        <taxon>Bacillaceae</taxon>
        <taxon>Bacillus</taxon>
    </lineage>
</organism>
<keyword evidence="4" id="KW-1185">Reference proteome</keyword>
<dbReference type="PANTHER" id="PTHR21064">
    <property type="entry name" value="AMINOGLYCOSIDE PHOSPHOTRANSFERASE DOMAIN-CONTAINING PROTEIN-RELATED"/>
    <property type="match status" value="1"/>
</dbReference>
<dbReference type="InterPro" id="IPR050249">
    <property type="entry name" value="Pseudomonas-type_ThrB"/>
</dbReference>
<proteinExistence type="inferred from homology"/>